<feature type="transmembrane region" description="Helical" evidence="1">
    <location>
        <begin position="108"/>
        <end position="126"/>
    </location>
</feature>
<feature type="transmembrane region" description="Helical" evidence="1">
    <location>
        <begin position="256"/>
        <end position="278"/>
    </location>
</feature>
<dbReference type="KEGG" id="schv:BRCON_0285"/>
<feature type="transmembrane region" description="Helical" evidence="1">
    <location>
        <begin position="308"/>
        <end position="328"/>
    </location>
</feature>
<protein>
    <recommendedName>
        <fullName evidence="2">Glycosyltransferase RgtA/B/C/D-like domain-containing protein</fullName>
    </recommendedName>
</protein>
<dbReference type="Pfam" id="PF13231">
    <property type="entry name" value="PMT_2"/>
    <property type="match status" value="1"/>
</dbReference>
<dbReference type="NCBIfam" id="TIGR03663">
    <property type="entry name" value="flippase activity-associated protein Agl23"/>
    <property type="match status" value="1"/>
</dbReference>
<keyword evidence="1" id="KW-0472">Membrane</keyword>
<keyword evidence="1" id="KW-0812">Transmembrane</keyword>
<feature type="transmembrane region" description="Helical" evidence="1">
    <location>
        <begin position="413"/>
        <end position="434"/>
    </location>
</feature>
<dbReference type="PANTHER" id="PTHR41710:SF2">
    <property type="entry name" value="GLYCOSYL TRANSFERASE FAMILY 39_83 DOMAIN-CONTAINING PROTEIN"/>
    <property type="match status" value="1"/>
</dbReference>
<feature type="transmembrane region" description="Helical" evidence="1">
    <location>
        <begin position="132"/>
        <end position="152"/>
    </location>
</feature>
<dbReference type="InterPro" id="IPR019962">
    <property type="entry name" value="CHP03663"/>
</dbReference>
<organism evidence="3 4">
    <name type="scientific">Sumerlaea chitinivorans</name>
    <dbReference type="NCBI Taxonomy" id="2250252"/>
    <lineage>
        <taxon>Bacteria</taxon>
        <taxon>Candidatus Sumerlaeota</taxon>
        <taxon>Candidatus Sumerlaeia</taxon>
        <taxon>Candidatus Sumerlaeales</taxon>
        <taxon>Candidatus Sumerlaeaceae</taxon>
        <taxon>Candidatus Sumerlaea</taxon>
    </lineage>
</organism>
<evidence type="ECO:0000256" key="1">
    <source>
        <dbReference type="SAM" id="Phobius"/>
    </source>
</evidence>
<evidence type="ECO:0000313" key="3">
    <source>
        <dbReference type="EMBL" id="AXA35062.1"/>
    </source>
</evidence>
<feature type="transmembrane region" description="Helical" evidence="1">
    <location>
        <begin position="446"/>
        <end position="464"/>
    </location>
</feature>
<dbReference type="Proteomes" id="UP000262583">
    <property type="component" value="Chromosome"/>
</dbReference>
<keyword evidence="1" id="KW-1133">Transmembrane helix</keyword>
<evidence type="ECO:0000259" key="2">
    <source>
        <dbReference type="Pfam" id="PF13231"/>
    </source>
</evidence>
<feature type="transmembrane region" description="Helical" evidence="1">
    <location>
        <begin position="34"/>
        <end position="52"/>
    </location>
</feature>
<name>A0A2Z4Y2V6_SUMC1</name>
<dbReference type="AlphaFoldDB" id="A0A2Z4Y2V6"/>
<dbReference type="PANTHER" id="PTHR41710">
    <property type="entry name" value="GLYCOSYL TRANSFERASE, FAMILY 39"/>
    <property type="match status" value="1"/>
</dbReference>
<feature type="transmembrane region" description="Helical" evidence="1">
    <location>
        <begin position="188"/>
        <end position="214"/>
    </location>
</feature>
<feature type="domain" description="Glycosyltransferase RgtA/B/C/D-like" evidence="2">
    <location>
        <begin position="86"/>
        <end position="214"/>
    </location>
</feature>
<sequence>MDAQTKFLFPSSVGKPPAQRTFGTIGSTQNSARWVLWLVIGAALYAVVMRFWNLAAKPLHHDESLFAYYSYFLARGYGYQYQPILHGPILEHVTALVFLLFGDSDLTMRLPAAVGSLALFPLAWYWRRYLGQTGMIVSFLLLAVSPTILYYSRFLRNDAPYLAATVWCAFCVLRAFETGQSRYFWGGLLAATIMFCMMESSIFFFAACLGYFAVIVMFDLVRGLGCDPTRPKQFPGKAVFFVPKERSGHGHLTRELVPVVGGVGWALVLGAAAAYFYVRVLSDSLPLPGWRREGTVWIPGFSQRWWDAFVLGAPLCAVLGAIAGASWRRVRGERGVLHYVLHVAWRNRWAILGGLGLGLLLFTTLFTTFFTHTEGPDFYGNTVRWTPLQIYKNTWDYWWDQHKLHRIKGPFHYYLPILLLYEFPAVMIVLVGWLRSLFAKRALLHFVLLMLPQFVLFLLLRGPLSDLDWAGYMDPKFHVTSPWHLHFALAYVQILTHVAGVFFVRGKYAESFLTFWTITSLFAYSYAGEKVPWLSIHTTGPLVLLAGYYLGKWIERKEWTPPRRWLWGGVATLALLWQVRSDVWVAFINSSSPAERIVYNHTSPDVVQAVREIERLAHDSGYGKQLPMLIKGEMEWPLYWYLRHYTNWGPSVDESVEETSRPVVLVDWERADAENLTNNYEILRLKVREWWEPPLLDFRALSDIWRILTPRESRENSENGLRLAAARREWRKLWRYLAYREIWLDPASPAYSNGANEFALCIRKDILAAIRSWSWHARMPMRRDVPIAP</sequence>
<dbReference type="InterPro" id="IPR038731">
    <property type="entry name" value="RgtA/B/C-like"/>
</dbReference>
<gene>
    <name evidence="3" type="ORF">BRCON_0285</name>
</gene>
<feature type="transmembrane region" description="Helical" evidence="1">
    <location>
        <begin position="159"/>
        <end position="176"/>
    </location>
</feature>
<proteinExistence type="predicted"/>
<accession>A0A2Z4Y2V6</accession>
<feature type="transmembrane region" description="Helical" evidence="1">
    <location>
        <begin position="484"/>
        <end position="504"/>
    </location>
</feature>
<reference evidence="3 4" key="1">
    <citation type="submission" date="2018-05" db="EMBL/GenBank/DDBJ databases">
        <title>A metagenomic window into the 2 km-deep terrestrial subsurface aquifer revealed taxonomically and functionally diverse microbial community comprising novel uncultured bacterial lineages.</title>
        <authorList>
            <person name="Kadnikov V.V."/>
            <person name="Mardanov A.V."/>
            <person name="Beletsky A.V."/>
            <person name="Banks D."/>
            <person name="Pimenov N.V."/>
            <person name="Frank Y.A."/>
            <person name="Karnachuk O.V."/>
            <person name="Ravin N.V."/>
        </authorList>
    </citation>
    <scope>NUCLEOTIDE SEQUENCE [LARGE SCALE GENOMIC DNA]</scope>
    <source>
        <strain evidence="3">BY</strain>
    </source>
</reference>
<dbReference type="EMBL" id="CP030759">
    <property type="protein sequence ID" value="AXA35062.1"/>
    <property type="molecule type" value="Genomic_DNA"/>
</dbReference>
<feature type="transmembrane region" description="Helical" evidence="1">
    <location>
        <begin position="533"/>
        <end position="553"/>
    </location>
</feature>
<feature type="transmembrane region" description="Helical" evidence="1">
    <location>
        <begin position="349"/>
        <end position="370"/>
    </location>
</feature>
<feature type="transmembrane region" description="Helical" evidence="1">
    <location>
        <begin position="511"/>
        <end position="527"/>
    </location>
</feature>
<evidence type="ECO:0000313" key="4">
    <source>
        <dbReference type="Proteomes" id="UP000262583"/>
    </source>
</evidence>